<keyword evidence="2" id="KW-1185">Reference proteome</keyword>
<sequence>MVKLNINGNFETFESSKYKNFGELLDEIVKKYKGMVLKEVKINDKDVPINRIDELRDAILDEDLEISVQFVPLQEFFISTLTDVVDYISNIEKLLEKVSSNVLVGESEGFNNIKDLAEGISAMENLRVNSIKMTGYAPSDFENNIDEKRITEILTDFVTALETRDLIELSDLLEEKIPLVLEYYRNYFMNVLNVLKQNN</sequence>
<dbReference type="AlphaFoldDB" id="A0A841GLN2"/>
<gene>
    <name evidence="1" type="ORF">HNP65_000486</name>
</gene>
<name>A0A841GLN2_9BACT</name>
<protein>
    <submittedName>
        <fullName evidence="1">Uncharacterized protein</fullName>
    </submittedName>
</protein>
<accession>A0A841GLN2</accession>
<reference evidence="1 2" key="1">
    <citation type="submission" date="2020-08" db="EMBL/GenBank/DDBJ databases">
        <title>Genomic Encyclopedia of Type Strains, Phase IV (KMG-IV): sequencing the most valuable type-strain genomes for metagenomic binning, comparative biology and taxonomic classification.</title>
        <authorList>
            <person name="Goeker M."/>
        </authorList>
    </citation>
    <scope>NUCLEOTIDE SEQUENCE [LARGE SCALE GENOMIC DNA]</scope>
    <source>
        <strain evidence="1 2">DSM 13481</strain>
    </source>
</reference>
<dbReference type="RefSeq" id="WP_184618792.1">
    <property type="nucleotide sequence ID" value="NZ_JACHEX010000001.1"/>
</dbReference>
<comment type="caution">
    <text evidence="1">The sequence shown here is derived from an EMBL/GenBank/DDBJ whole genome shotgun (WGS) entry which is preliminary data.</text>
</comment>
<organism evidence="1 2">
    <name type="scientific">Thermosipho japonicus</name>
    <dbReference type="NCBI Taxonomy" id="90323"/>
    <lineage>
        <taxon>Bacteria</taxon>
        <taxon>Thermotogati</taxon>
        <taxon>Thermotogota</taxon>
        <taxon>Thermotogae</taxon>
        <taxon>Thermotogales</taxon>
        <taxon>Fervidobacteriaceae</taxon>
        <taxon>Thermosipho</taxon>
    </lineage>
</organism>
<dbReference type="Proteomes" id="UP000555828">
    <property type="component" value="Unassembled WGS sequence"/>
</dbReference>
<proteinExistence type="predicted"/>
<evidence type="ECO:0000313" key="1">
    <source>
        <dbReference type="EMBL" id="MBB6062064.1"/>
    </source>
</evidence>
<dbReference type="EMBL" id="JACHEX010000001">
    <property type="protein sequence ID" value="MBB6062064.1"/>
    <property type="molecule type" value="Genomic_DNA"/>
</dbReference>
<evidence type="ECO:0000313" key="2">
    <source>
        <dbReference type="Proteomes" id="UP000555828"/>
    </source>
</evidence>